<accession>A0AAU0FA80</accession>
<dbReference type="SUPFAM" id="SSF53756">
    <property type="entry name" value="UDP-Glycosyltransferase/glycogen phosphorylase"/>
    <property type="match status" value="1"/>
</dbReference>
<reference evidence="1" key="1">
    <citation type="submission" date="2023-10" db="EMBL/GenBank/DDBJ databases">
        <title>Characterization and whole genome sequencing of a novel strain of Bergeyella porcorum QD2021 isolated from pig.</title>
        <authorList>
            <person name="Liu G."/>
            <person name="Chen C."/>
            <person name="Han X."/>
        </authorList>
    </citation>
    <scope>NUCLEOTIDE SEQUENCE</scope>
    <source>
        <strain evidence="1">QD2021</strain>
    </source>
</reference>
<evidence type="ECO:0008006" key="3">
    <source>
        <dbReference type="Google" id="ProtNLM"/>
    </source>
</evidence>
<gene>
    <name evidence="1" type="ORF">BPO_2316</name>
</gene>
<proteinExistence type="predicted"/>
<dbReference type="RefSeq" id="WP_327984271.1">
    <property type="nucleotide sequence ID" value="NZ_CP136426.1"/>
</dbReference>
<dbReference type="EMBL" id="CP136426">
    <property type="protein sequence ID" value="WOC52963.1"/>
    <property type="molecule type" value="Genomic_DNA"/>
</dbReference>
<sequence>MNLKPLHIVAFDVPFPANYGGVIDVFSRIKCLHQLGYAITLHCYEYGRGRHRELEDYCTKIYYYPRPKRVWDLFSSTPFIVKTRINHLLINRLKEDLYPIWMEGLHCAWLLNYFSSSERQLLVRVHNIEHHYYDGLAQGTPAPKRWYFLWESQKLKRYEPILSQASHLYAIQECDVEYFKKINPNTTLLPSLPLNDVTAPPQALMPYVLYQGSLDVEENLKAVVWLIHNVLKHLPQKSKIAGKNPPQWLRALCCQFQIELIENPDETVMTSLIANAKIHLLYTEQDTGLKLRLMNVLPYNGEIIVNPKMVAGTKWGRYCHIATLPSDFIAKIKNNLSLPEGNSDKVQQRHLQLSLERQQVEHILSNI</sequence>
<keyword evidence="2" id="KW-1185">Reference proteome</keyword>
<dbReference type="AlphaFoldDB" id="A0AAU0FA80"/>
<organism evidence="1 2">
    <name type="scientific">Bergeyella porcorum</name>
    <dbReference type="NCBI Taxonomy" id="1735111"/>
    <lineage>
        <taxon>Bacteria</taxon>
        <taxon>Pseudomonadati</taxon>
        <taxon>Bacteroidota</taxon>
        <taxon>Flavobacteriia</taxon>
        <taxon>Flavobacteriales</taxon>
        <taxon>Weeksellaceae</taxon>
        <taxon>Bergeyella</taxon>
    </lineage>
</organism>
<evidence type="ECO:0000313" key="2">
    <source>
        <dbReference type="Proteomes" id="UP001432059"/>
    </source>
</evidence>
<dbReference type="KEGG" id="bpor:BPO_2316"/>
<dbReference type="Proteomes" id="UP001432059">
    <property type="component" value="Chromosome"/>
</dbReference>
<evidence type="ECO:0000313" key="1">
    <source>
        <dbReference type="EMBL" id="WOC52963.1"/>
    </source>
</evidence>
<protein>
    <recommendedName>
        <fullName evidence="3">Mannosyltransferase</fullName>
    </recommendedName>
</protein>
<name>A0AAU0FA80_9FLAO</name>